<keyword evidence="1" id="KW-0812">Transmembrane</keyword>
<dbReference type="OrthoDB" id="2381403at2"/>
<evidence type="ECO:0000256" key="1">
    <source>
        <dbReference type="SAM" id="Phobius"/>
    </source>
</evidence>
<dbReference type="Gene3D" id="2.60.40.3830">
    <property type="match status" value="1"/>
</dbReference>
<reference evidence="2 3" key="1">
    <citation type="submission" date="2019-11" db="EMBL/GenBank/DDBJ databases">
        <authorList>
            <person name="Li J."/>
        </authorList>
    </citation>
    <scope>NUCLEOTIDE SEQUENCE [LARGE SCALE GENOMIC DNA]</scope>
    <source>
        <strain evidence="2 3">J4</strain>
    </source>
</reference>
<dbReference type="AlphaFoldDB" id="A0A6G1XBF9"/>
<accession>A0A6G1XBF9</accession>
<comment type="caution">
    <text evidence="2">The sequence shown here is derived from an EMBL/GenBank/DDBJ whole genome shotgun (WGS) entry which is preliminary data.</text>
</comment>
<keyword evidence="1" id="KW-1133">Transmembrane helix</keyword>
<organism evidence="2 3">
    <name type="scientific">Salinibacillus xinjiangensis</name>
    <dbReference type="NCBI Taxonomy" id="1229268"/>
    <lineage>
        <taxon>Bacteria</taxon>
        <taxon>Bacillati</taxon>
        <taxon>Bacillota</taxon>
        <taxon>Bacilli</taxon>
        <taxon>Bacillales</taxon>
        <taxon>Bacillaceae</taxon>
        <taxon>Salinibacillus</taxon>
    </lineage>
</organism>
<dbReference type="Proteomes" id="UP000480185">
    <property type="component" value="Unassembled WGS sequence"/>
</dbReference>
<gene>
    <name evidence="2" type="ORF">GH754_18885</name>
</gene>
<keyword evidence="1" id="KW-0472">Membrane</keyword>
<name>A0A6G1XBF9_9BACI</name>
<dbReference type="RefSeq" id="WP_153730193.1">
    <property type="nucleotide sequence ID" value="NZ_WJNH01000019.1"/>
</dbReference>
<dbReference type="EMBL" id="WJNH01000019">
    <property type="protein sequence ID" value="MRG88324.1"/>
    <property type="molecule type" value="Genomic_DNA"/>
</dbReference>
<dbReference type="Pfam" id="PF16167">
    <property type="entry name" value="DUF4871"/>
    <property type="match status" value="1"/>
</dbReference>
<feature type="transmembrane region" description="Helical" evidence="1">
    <location>
        <begin position="54"/>
        <end position="78"/>
    </location>
</feature>
<evidence type="ECO:0000313" key="2">
    <source>
        <dbReference type="EMBL" id="MRG88324.1"/>
    </source>
</evidence>
<sequence length="373" mass="43039">MRENEQYKEIIDELDSLPEPNYEKEFDSQTQSRIHENLMKASERIKSKQKRGAFMNRVSAGLFGVAALLIFSFVVWTITNDDHTALSPDQQSDENINTIKTVLENTLTGPDEQLKDIWKAIENGEDVSERVGITLEEYSEEKFKQYFTEDMFQDYISTYAYSYLRPAYWNDFELKVMHIDVKPSSVKNNIYDFSIEIQYQQESSESETVFIKGQANVNEDGKIEEIIITGNGLLETLKEWNNYDIPKVSWKPSPIFEHTVTDKEGDKHIYSIIGKEGKIGFTNTELVASEPKKHMWFYWGEDNVYRKSVEVIGLKKGTDDLIKLHTGTFDKGAQVSENSVNMPSNMDFPSAGVWNILVYINREFSESIVVEVK</sequence>
<proteinExistence type="predicted"/>
<dbReference type="InterPro" id="IPR032366">
    <property type="entry name" value="DUF4871"/>
</dbReference>
<evidence type="ECO:0000313" key="3">
    <source>
        <dbReference type="Proteomes" id="UP000480185"/>
    </source>
</evidence>
<protein>
    <submittedName>
        <fullName evidence="2">DUF4871 domain-containing protein</fullName>
    </submittedName>
</protein>
<keyword evidence="3" id="KW-1185">Reference proteome</keyword>